<dbReference type="CDD" id="cd06661">
    <property type="entry name" value="GGCT_like"/>
    <property type="match status" value="1"/>
</dbReference>
<evidence type="ECO:0000256" key="2">
    <source>
        <dbReference type="ARBA" id="ARBA00023239"/>
    </source>
</evidence>
<keyword evidence="7" id="KW-1185">Reference proteome</keyword>
<dbReference type="InterPro" id="IPR036568">
    <property type="entry name" value="GGCT-like_sf"/>
</dbReference>
<dbReference type="SUPFAM" id="SSF110857">
    <property type="entry name" value="Gamma-glutamyl cyclotransferase-like"/>
    <property type="match status" value="1"/>
</dbReference>
<dbReference type="InterPro" id="IPR013024">
    <property type="entry name" value="GGCT-like"/>
</dbReference>
<reference evidence="6 7" key="1">
    <citation type="submission" date="2018-05" db="EMBL/GenBank/DDBJ databases">
        <title>Genome sequencing and assembly of the regulated plant pathogen Lachnellula willkommii and related sister species for the development of diagnostic species identification markers.</title>
        <authorList>
            <person name="Giroux E."/>
            <person name="Bilodeau G."/>
        </authorList>
    </citation>
    <scope>NUCLEOTIDE SEQUENCE [LARGE SCALE GENOMIC DNA]</scope>
    <source>
        <strain evidence="6 7">CBS 268.59</strain>
    </source>
</reference>
<feature type="active site" description="Proton acceptor" evidence="3">
    <location>
        <position position="83"/>
    </location>
</feature>
<dbReference type="InterPro" id="IPR017939">
    <property type="entry name" value="G-Glutamylcylcotransferase"/>
</dbReference>
<evidence type="ECO:0000259" key="5">
    <source>
        <dbReference type="Pfam" id="PF06094"/>
    </source>
</evidence>
<keyword evidence="2" id="KW-0456">Lyase</keyword>
<accession>A0A8T9CLW3</accession>
<sequence>MAHSPGQVAVQTVYFAYGSNLHLTQMAQRCPESRYLGRGRLLDFKWQINNRGYANIYHSPGDQVEGLCFLLSQNDERRLDVNEGVASGAYAKHYVPVQVYAATATIAGRRVREVNETISQALPYNQQSVATMPTDTSEQVKSLVYISFSHRNDGLPRPEYVTRMSNGIIDARRLGVPTTYFENCMRGPLGM</sequence>
<evidence type="ECO:0000256" key="3">
    <source>
        <dbReference type="PIRSR" id="PIRSR617939-1"/>
    </source>
</evidence>
<dbReference type="PANTHER" id="PTHR12935:SF0">
    <property type="entry name" value="GAMMA-GLUTAMYLCYCLOTRANSFERASE"/>
    <property type="match status" value="1"/>
</dbReference>
<evidence type="ECO:0000313" key="6">
    <source>
        <dbReference type="EMBL" id="TVY85467.1"/>
    </source>
</evidence>
<dbReference type="Pfam" id="PF06094">
    <property type="entry name" value="GGACT"/>
    <property type="match status" value="1"/>
</dbReference>
<dbReference type="OrthoDB" id="2924818at2759"/>
<feature type="domain" description="Gamma-glutamylcyclotransferase AIG2-like" evidence="5">
    <location>
        <begin position="14"/>
        <end position="101"/>
    </location>
</feature>
<dbReference type="EMBL" id="QGMK01000006">
    <property type="protein sequence ID" value="TVY85467.1"/>
    <property type="molecule type" value="Genomic_DNA"/>
</dbReference>
<comment type="caution">
    <text evidence="6">The sequence shown here is derived from an EMBL/GenBank/DDBJ whole genome shotgun (WGS) entry which is preliminary data.</text>
</comment>
<evidence type="ECO:0000256" key="4">
    <source>
        <dbReference type="PIRSR" id="PIRSR617939-2"/>
    </source>
</evidence>
<dbReference type="InterPro" id="IPR009288">
    <property type="entry name" value="AIG2-like_dom"/>
</dbReference>
<protein>
    <recommendedName>
        <fullName evidence="1">gamma-glutamylcyclotransferase</fullName>
        <ecNumber evidence="1">4.3.2.9</ecNumber>
    </recommendedName>
</protein>
<dbReference type="GO" id="GO:0003839">
    <property type="term" value="F:gamma-glutamylcyclotransferase activity"/>
    <property type="evidence" value="ECO:0007669"/>
    <property type="project" value="UniProtKB-EC"/>
</dbReference>
<gene>
    <name evidence="6" type="primary">GGCT</name>
    <name evidence="6" type="ORF">LSUE1_G000166</name>
</gene>
<proteinExistence type="predicted"/>
<dbReference type="Gene3D" id="3.10.490.10">
    <property type="entry name" value="Gamma-glutamyl cyclotransferase-like"/>
    <property type="match status" value="1"/>
</dbReference>
<evidence type="ECO:0000256" key="1">
    <source>
        <dbReference type="ARBA" id="ARBA00012346"/>
    </source>
</evidence>
<evidence type="ECO:0000313" key="7">
    <source>
        <dbReference type="Proteomes" id="UP000469558"/>
    </source>
</evidence>
<dbReference type="PANTHER" id="PTHR12935">
    <property type="entry name" value="GAMMA-GLUTAMYLCYCLOTRANSFERASE"/>
    <property type="match status" value="1"/>
</dbReference>
<dbReference type="Proteomes" id="UP000469558">
    <property type="component" value="Unassembled WGS sequence"/>
</dbReference>
<organism evidence="6 7">
    <name type="scientific">Lachnellula suecica</name>
    <dbReference type="NCBI Taxonomy" id="602035"/>
    <lineage>
        <taxon>Eukaryota</taxon>
        <taxon>Fungi</taxon>
        <taxon>Dikarya</taxon>
        <taxon>Ascomycota</taxon>
        <taxon>Pezizomycotina</taxon>
        <taxon>Leotiomycetes</taxon>
        <taxon>Helotiales</taxon>
        <taxon>Lachnaceae</taxon>
        <taxon>Lachnellula</taxon>
    </lineage>
</organism>
<name>A0A8T9CLW3_9HELO</name>
<dbReference type="AlphaFoldDB" id="A0A8T9CLW3"/>
<dbReference type="EC" id="4.3.2.9" evidence="1"/>
<feature type="binding site" evidence="4">
    <location>
        <begin position="14"/>
        <end position="19"/>
    </location>
    <ligand>
        <name>substrate</name>
    </ligand>
</feature>